<reference evidence="15" key="1">
    <citation type="submission" date="2016-03" db="EMBL/GenBank/DDBJ databases">
        <title>Complete genome sequence of the type strain Actinoalloteichus hymeniacidonis DSM 45092.</title>
        <authorList>
            <person name="Schaffert L."/>
            <person name="Albersmeier A."/>
            <person name="Winkler A."/>
            <person name="Kalinowski J."/>
            <person name="Zotchev S."/>
            <person name="Ruckert C."/>
        </authorList>
    </citation>
    <scope>NUCLEOTIDE SEQUENCE [LARGE SCALE GENOMIC DNA]</scope>
    <source>
        <strain evidence="15">HPA177(T) (DSM 45092(T))</strain>
    </source>
</reference>
<keyword evidence="6" id="KW-0547">Nucleotide-binding</keyword>
<comment type="catalytic activity">
    <reaction evidence="10">
        <text>L-threonyl-[protein] + ATP = O-phospho-L-threonyl-[protein] + ADP + H(+)</text>
        <dbReference type="Rhea" id="RHEA:46608"/>
        <dbReference type="Rhea" id="RHEA-COMP:11060"/>
        <dbReference type="Rhea" id="RHEA-COMP:11605"/>
        <dbReference type="ChEBI" id="CHEBI:15378"/>
        <dbReference type="ChEBI" id="CHEBI:30013"/>
        <dbReference type="ChEBI" id="CHEBI:30616"/>
        <dbReference type="ChEBI" id="CHEBI:61977"/>
        <dbReference type="ChEBI" id="CHEBI:456216"/>
        <dbReference type="EC" id="2.7.11.1"/>
    </reaction>
</comment>
<evidence type="ECO:0000256" key="10">
    <source>
        <dbReference type="ARBA" id="ARBA00047899"/>
    </source>
</evidence>
<evidence type="ECO:0000256" key="1">
    <source>
        <dbReference type="ARBA" id="ARBA00009196"/>
    </source>
</evidence>
<dbReference type="Gene3D" id="3.30.200.20">
    <property type="entry name" value="Phosphorylase Kinase, domain 1"/>
    <property type="match status" value="1"/>
</dbReference>
<proteinExistence type="inferred from homology"/>
<evidence type="ECO:0000256" key="11">
    <source>
        <dbReference type="ARBA" id="ARBA00048679"/>
    </source>
</evidence>
<evidence type="ECO:0000256" key="6">
    <source>
        <dbReference type="ARBA" id="ARBA00022741"/>
    </source>
</evidence>
<dbReference type="EMBL" id="CP014859">
    <property type="protein sequence ID" value="AOS62637.1"/>
    <property type="molecule type" value="Genomic_DNA"/>
</dbReference>
<keyword evidence="8" id="KW-0067">ATP-binding</keyword>
<comment type="catalytic activity">
    <reaction evidence="11">
        <text>L-seryl-[protein] + ATP = O-phospho-L-seryl-[protein] + ADP + H(+)</text>
        <dbReference type="Rhea" id="RHEA:17989"/>
        <dbReference type="Rhea" id="RHEA-COMP:9863"/>
        <dbReference type="Rhea" id="RHEA-COMP:11604"/>
        <dbReference type="ChEBI" id="CHEBI:15378"/>
        <dbReference type="ChEBI" id="CHEBI:29999"/>
        <dbReference type="ChEBI" id="CHEBI:30616"/>
        <dbReference type="ChEBI" id="CHEBI:83421"/>
        <dbReference type="ChEBI" id="CHEBI:456216"/>
        <dbReference type="EC" id="2.7.11.1"/>
    </reaction>
</comment>
<dbReference type="SUPFAM" id="SSF56112">
    <property type="entry name" value="Protein kinase-like (PK-like)"/>
    <property type="match status" value="1"/>
</dbReference>
<evidence type="ECO:0000256" key="7">
    <source>
        <dbReference type="ARBA" id="ARBA00022777"/>
    </source>
</evidence>
<dbReference type="AlphaFoldDB" id="A0AAC9HNH5"/>
<evidence type="ECO:0000256" key="8">
    <source>
        <dbReference type="ARBA" id="ARBA00022840"/>
    </source>
</evidence>
<evidence type="ECO:0000313" key="15">
    <source>
        <dbReference type="Proteomes" id="UP000095210"/>
    </source>
</evidence>
<dbReference type="Pfam" id="PF01163">
    <property type="entry name" value="RIO1"/>
    <property type="match status" value="1"/>
</dbReference>
<keyword evidence="3 14" id="KW-0723">Serine/threonine-protein kinase</keyword>
<dbReference type="PANTHER" id="PTHR45723">
    <property type="entry name" value="SERINE/THREONINE-PROTEIN KINASE RIO1"/>
    <property type="match status" value="1"/>
</dbReference>
<keyword evidence="15" id="KW-1185">Reference proteome</keyword>
<keyword evidence="9" id="KW-0460">Magnesium</keyword>
<dbReference type="SMART" id="SM00090">
    <property type="entry name" value="RIO"/>
    <property type="match status" value="1"/>
</dbReference>
<evidence type="ECO:0000313" key="14">
    <source>
        <dbReference type="EMBL" id="AOS62637.1"/>
    </source>
</evidence>
<dbReference type="Proteomes" id="UP000095210">
    <property type="component" value="Chromosome"/>
</dbReference>
<dbReference type="GO" id="GO:0004674">
    <property type="term" value="F:protein serine/threonine kinase activity"/>
    <property type="evidence" value="ECO:0007669"/>
    <property type="project" value="UniProtKB-KW"/>
</dbReference>
<feature type="region of interest" description="Disordered" evidence="12">
    <location>
        <begin position="1"/>
        <end position="66"/>
    </location>
</feature>
<feature type="compositionally biased region" description="Acidic residues" evidence="12">
    <location>
        <begin position="17"/>
        <end position="35"/>
    </location>
</feature>
<feature type="domain" description="RIO kinase" evidence="13">
    <location>
        <begin position="124"/>
        <end position="377"/>
    </location>
</feature>
<feature type="compositionally biased region" description="Basic and acidic residues" evidence="12">
    <location>
        <begin position="36"/>
        <end position="49"/>
    </location>
</feature>
<dbReference type="KEGG" id="ahm:TL08_09110"/>
<dbReference type="InterPro" id="IPR011009">
    <property type="entry name" value="Kinase-like_dom_sf"/>
</dbReference>
<keyword evidence="7 14" id="KW-0418">Kinase</keyword>
<keyword evidence="4 14" id="KW-0808">Transferase</keyword>
<gene>
    <name evidence="14" type="ORF">TL08_09110</name>
</gene>
<feature type="region of interest" description="Disordered" evidence="12">
    <location>
        <begin position="78"/>
        <end position="134"/>
    </location>
</feature>
<name>A0AAC9HNH5_9PSEU</name>
<evidence type="ECO:0000256" key="5">
    <source>
        <dbReference type="ARBA" id="ARBA00022723"/>
    </source>
</evidence>
<organism evidence="14 15">
    <name type="scientific">Actinoalloteichus hymeniacidonis</name>
    <dbReference type="NCBI Taxonomy" id="340345"/>
    <lineage>
        <taxon>Bacteria</taxon>
        <taxon>Bacillati</taxon>
        <taxon>Actinomycetota</taxon>
        <taxon>Actinomycetes</taxon>
        <taxon>Pseudonocardiales</taxon>
        <taxon>Pseudonocardiaceae</taxon>
        <taxon>Actinoalloteichus</taxon>
    </lineage>
</organism>
<feature type="compositionally biased region" description="Low complexity" evidence="12">
    <location>
        <begin position="1"/>
        <end position="15"/>
    </location>
</feature>
<dbReference type="Gene3D" id="1.10.510.10">
    <property type="entry name" value="Transferase(Phosphotransferase) domain 1"/>
    <property type="match status" value="1"/>
</dbReference>
<dbReference type="RefSeq" id="WP_084642763.1">
    <property type="nucleotide sequence ID" value="NZ_CP014859.1"/>
</dbReference>
<accession>A0AAC9HNH5</accession>
<keyword evidence="5" id="KW-0479">Metal-binding</keyword>
<sequence length="385" mass="42757">MSTHSLRSQLSSHSLSDGDDLDDDHAAEPFADESDDARRDDPRLAGPERYDDEYGDPEADLDDDDAYADYYESFERRRSGRRRRTDRDTDEGLSHRRGRLTEDARRRTLERRAEAESAATALPDGADRWSTWDEGDRGPLPHPDWLVTVTEAVDHELGVLKTGKEAEVHLIERVELATGASCLLACKRYRSAEHRLFHRDAGYLEGRRMRRSREMRAIEGRTDFGRNLIAEQWAAAEFAALGRLWDLGLPVPYPVQRVGTELLTEFVGTADGTAAPRLAQLRPDLDALTSLWSSLTESMRVLAANGLTHGDLSAFNLLVHGGELVLIDLPQLVDVVANPEGPAYLARDVANVSTWFLTHGLPAELADADRLTEQLISAAGLGPRG</sequence>
<feature type="compositionally biased region" description="Basic and acidic residues" evidence="12">
    <location>
        <begin position="85"/>
        <end position="115"/>
    </location>
</feature>
<dbReference type="InterPro" id="IPR000687">
    <property type="entry name" value="RIO_kinase"/>
</dbReference>
<comment type="similarity">
    <text evidence="1">Belongs to the protein kinase superfamily. RIO-type Ser/Thr kinase family.</text>
</comment>
<dbReference type="InterPro" id="IPR018934">
    <property type="entry name" value="RIO_dom"/>
</dbReference>
<evidence type="ECO:0000256" key="9">
    <source>
        <dbReference type="ARBA" id="ARBA00022842"/>
    </source>
</evidence>
<dbReference type="GO" id="GO:0046872">
    <property type="term" value="F:metal ion binding"/>
    <property type="evidence" value="ECO:0007669"/>
    <property type="project" value="UniProtKB-KW"/>
</dbReference>
<evidence type="ECO:0000259" key="13">
    <source>
        <dbReference type="SMART" id="SM00090"/>
    </source>
</evidence>
<feature type="compositionally biased region" description="Basic and acidic residues" evidence="12">
    <location>
        <begin position="125"/>
        <end position="134"/>
    </location>
</feature>
<dbReference type="InterPro" id="IPR051272">
    <property type="entry name" value="RIO-type_Ser/Thr_kinase"/>
</dbReference>
<protein>
    <recommendedName>
        <fullName evidence="2">non-specific serine/threonine protein kinase</fullName>
        <ecNumber evidence="2">2.7.11.1</ecNumber>
    </recommendedName>
</protein>
<evidence type="ECO:0000256" key="4">
    <source>
        <dbReference type="ARBA" id="ARBA00022679"/>
    </source>
</evidence>
<evidence type="ECO:0000256" key="2">
    <source>
        <dbReference type="ARBA" id="ARBA00012513"/>
    </source>
</evidence>
<feature type="compositionally biased region" description="Acidic residues" evidence="12">
    <location>
        <begin position="50"/>
        <end position="66"/>
    </location>
</feature>
<evidence type="ECO:0000256" key="3">
    <source>
        <dbReference type="ARBA" id="ARBA00022527"/>
    </source>
</evidence>
<dbReference type="GO" id="GO:0005524">
    <property type="term" value="F:ATP binding"/>
    <property type="evidence" value="ECO:0007669"/>
    <property type="project" value="UniProtKB-KW"/>
</dbReference>
<evidence type="ECO:0000256" key="12">
    <source>
        <dbReference type="SAM" id="MobiDB-lite"/>
    </source>
</evidence>
<dbReference type="EC" id="2.7.11.1" evidence="2"/>